<dbReference type="Proteomes" id="UP001205861">
    <property type="component" value="Unassembled WGS sequence"/>
</dbReference>
<dbReference type="PROSITE" id="PS51257">
    <property type="entry name" value="PROKAR_LIPOPROTEIN"/>
    <property type="match status" value="1"/>
</dbReference>
<feature type="compositionally biased region" description="Low complexity" evidence="1">
    <location>
        <begin position="54"/>
        <end position="67"/>
    </location>
</feature>
<keyword evidence="3" id="KW-1185">Reference proteome</keyword>
<protein>
    <recommendedName>
        <fullName evidence="4">Pilus assembly protein</fullName>
    </recommendedName>
</protein>
<dbReference type="RefSeq" id="WP_258857646.1">
    <property type="nucleotide sequence ID" value="NZ_JANUGV010000005.1"/>
</dbReference>
<proteinExistence type="predicted"/>
<gene>
    <name evidence="2" type="ORF">NX773_17835</name>
</gene>
<sequence>MATRLIPTGIALLALLLSGCRTSPRIDDHFGEAVRANLAAQALRPEASGNTNPAAGVDGRAARAAQQRYEKSFEQSEQQAAPSIIPLGTGQ</sequence>
<name>A0ABT2BNE6_9BURK</name>
<feature type="region of interest" description="Disordered" evidence="1">
    <location>
        <begin position="44"/>
        <end position="91"/>
    </location>
</feature>
<evidence type="ECO:0000313" key="2">
    <source>
        <dbReference type="EMBL" id="MCS0610031.1"/>
    </source>
</evidence>
<organism evidence="2 3">
    <name type="scientific">Massilia solisilvae</name>
    <dbReference type="NCBI Taxonomy" id="1811225"/>
    <lineage>
        <taxon>Bacteria</taxon>
        <taxon>Pseudomonadati</taxon>
        <taxon>Pseudomonadota</taxon>
        <taxon>Betaproteobacteria</taxon>
        <taxon>Burkholderiales</taxon>
        <taxon>Oxalobacteraceae</taxon>
        <taxon>Telluria group</taxon>
        <taxon>Massilia</taxon>
    </lineage>
</organism>
<evidence type="ECO:0008006" key="4">
    <source>
        <dbReference type="Google" id="ProtNLM"/>
    </source>
</evidence>
<dbReference type="EMBL" id="JANUGV010000005">
    <property type="protein sequence ID" value="MCS0610031.1"/>
    <property type="molecule type" value="Genomic_DNA"/>
</dbReference>
<evidence type="ECO:0000313" key="3">
    <source>
        <dbReference type="Proteomes" id="UP001205861"/>
    </source>
</evidence>
<comment type="caution">
    <text evidence="2">The sequence shown here is derived from an EMBL/GenBank/DDBJ whole genome shotgun (WGS) entry which is preliminary data.</text>
</comment>
<reference evidence="2 3" key="1">
    <citation type="submission" date="2022-08" db="EMBL/GenBank/DDBJ databases">
        <title>Reclassification of Massilia species as members of the genera Telluria, Duganella, Pseudoduganella, Mokoshia gen. nov. and Zemynaea gen. nov. using orthogonal and non-orthogonal genome-based approaches.</title>
        <authorList>
            <person name="Bowman J.P."/>
        </authorList>
    </citation>
    <scope>NUCLEOTIDE SEQUENCE [LARGE SCALE GENOMIC DNA]</scope>
    <source>
        <strain evidence="2 3">JCM 31607</strain>
    </source>
</reference>
<evidence type="ECO:0000256" key="1">
    <source>
        <dbReference type="SAM" id="MobiDB-lite"/>
    </source>
</evidence>
<accession>A0ABT2BNE6</accession>